<dbReference type="FunFam" id="3.30.1360.40:FF:000001">
    <property type="entry name" value="Ribosome-recycling factor"/>
    <property type="match status" value="1"/>
</dbReference>
<evidence type="ECO:0000256" key="6">
    <source>
        <dbReference type="ARBA" id="ARBA00022917"/>
    </source>
</evidence>
<evidence type="ECO:0000256" key="3">
    <source>
        <dbReference type="ARBA" id="ARBA00005912"/>
    </source>
</evidence>
<dbReference type="Proteomes" id="UP001465755">
    <property type="component" value="Unassembled WGS sequence"/>
</dbReference>
<accession>A0AAW1PE23</accession>
<comment type="caution">
    <text evidence="10">The sequence shown here is derived from an EMBL/GenBank/DDBJ whole genome shotgun (WGS) entry which is preliminary data.</text>
</comment>
<feature type="domain" description="Ribosome recycling factor" evidence="9">
    <location>
        <begin position="98"/>
        <end position="261"/>
    </location>
</feature>
<feature type="compositionally biased region" description="Basic and acidic residues" evidence="8">
    <location>
        <begin position="217"/>
        <end position="226"/>
    </location>
</feature>
<dbReference type="InterPro" id="IPR002661">
    <property type="entry name" value="Ribosome_recyc_fac"/>
</dbReference>
<comment type="function">
    <text evidence="1">Responsible for the release of ribosomes from messenger RNA at the termination of chloroplastic protein biosynthesis.</text>
</comment>
<comment type="similarity">
    <text evidence="3">Belongs to the RRF family.</text>
</comment>
<keyword evidence="5" id="KW-0963">Cytoplasm</keyword>
<dbReference type="EMBL" id="JALJOQ010000037">
    <property type="protein sequence ID" value="KAK9806539.1"/>
    <property type="molecule type" value="Genomic_DNA"/>
</dbReference>
<reference evidence="10 11" key="1">
    <citation type="journal article" date="2024" name="Nat. Commun.">
        <title>Phylogenomics reveals the evolutionary origins of lichenization in chlorophyte algae.</title>
        <authorList>
            <person name="Puginier C."/>
            <person name="Libourel C."/>
            <person name="Otte J."/>
            <person name="Skaloud P."/>
            <person name="Haon M."/>
            <person name="Grisel S."/>
            <person name="Petersen M."/>
            <person name="Berrin J.G."/>
            <person name="Delaux P.M."/>
            <person name="Dal Grande F."/>
            <person name="Keller J."/>
        </authorList>
    </citation>
    <scope>NUCLEOTIDE SEQUENCE [LARGE SCALE GENOMIC DNA]</scope>
    <source>
        <strain evidence="10 11">SAG 2036</strain>
    </source>
</reference>
<gene>
    <name evidence="10" type="ORF">WJX73_009054</name>
</gene>
<name>A0AAW1PE23_9CHLO</name>
<dbReference type="NCBIfam" id="TIGR00496">
    <property type="entry name" value="frr"/>
    <property type="match status" value="1"/>
</dbReference>
<dbReference type="CDD" id="cd00520">
    <property type="entry name" value="RRF"/>
    <property type="match status" value="1"/>
</dbReference>
<dbReference type="Gene3D" id="3.30.1360.40">
    <property type="match status" value="1"/>
</dbReference>
<dbReference type="HAMAP" id="MF_00040">
    <property type="entry name" value="RRF"/>
    <property type="match status" value="1"/>
</dbReference>
<dbReference type="AlphaFoldDB" id="A0AAW1PE23"/>
<dbReference type="Pfam" id="PF01765">
    <property type="entry name" value="RRF"/>
    <property type="match status" value="1"/>
</dbReference>
<evidence type="ECO:0000256" key="5">
    <source>
        <dbReference type="ARBA" id="ARBA00022490"/>
    </source>
</evidence>
<dbReference type="GO" id="GO:0006412">
    <property type="term" value="P:translation"/>
    <property type="evidence" value="ECO:0007669"/>
    <property type="project" value="UniProtKB-KW"/>
</dbReference>
<evidence type="ECO:0000313" key="10">
    <source>
        <dbReference type="EMBL" id="KAK9806539.1"/>
    </source>
</evidence>
<evidence type="ECO:0000256" key="4">
    <source>
        <dbReference type="ARBA" id="ARBA00014063"/>
    </source>
</evidence>
<evidence type="ECO:0000313" key="11">
    <source>
        <dbReference type="Proteomes" id="UP001465755"/>
    </source>
</evidence>
<dbReference type="GO" id="GO:0005737">
    <property type="term" value="C:cytoplasm"/>
    <property type="evidence" value="ECO:0007669"/>
    <property type="project" value="UniProtKB-SubCell"/>
</dbReference>
<evidence type="ECO:0000256" key="7">
    <source>
        <dbReference type="ARBA" id="ARBA00032397"/>
    </source>
</evidence>
<dbReference type="InterPro" id="IPR023584">
    <property type="entry name" value="Ribosome_recyc_fac_dom"/>
</dbReference>
<dbReference type="PANTHER" id="PTHR20982:SF3">
    <property type="entry name" value="MITOCHONDRIAL RIBOSOME RECYCLING FACTOR PSEUDO 1"/>
    <property type="match status" value="1"/>
</dbReference>
<evidence type="ECO:0000256" key="2">
    <source>
        <dbReference type="ARBA" id="ARBA00004496"/>
    </source>
</evidence>
<keyword evidence="11" id="KW-1185">Reference proteome</keyword>
<feature type="region of interest" description="Disordered" evidence="8">
    <location>
        <begin position="217"/>
        <end position="243"/>
    </location>
</feature>
<comment type="subcellular location">
    <subcellularLocation>
        <location evidence="2">Cytoplasm</location>
    </subcellularLocation>
</comment>
<dbReference type="InterPro" id="IPR036191">
    <property type="entry name" value="RRF_sf"/>
</dbReference>
<dbReference type="GO" id="GO:0043023">
    <property type="term" value="F:ribosomal large subunit binding"/>
    <property type="evidence" value="ECO:0007669"/>
    <property type="project" value="TreeGrafter"/>
</dbReference>
<evidence type="ECO:0000259" key="9">
    <source>
        <dbReference type="Pfam" id="PF01765"/>
    </source>
</evidence>
<evidence type="ECO:0000256" key="8">
    <source>
        <dbReference type="SAM" id="MobiDB-lite"/>
    </source>
</evidence>
<evidence type="ECO:0000256" key="1">
    <source>
        <dbReference type="ARBA" id="ARBA00002952"/>
    </source>
</evidence>
<sequence length="264" mass="29108">MTTRFLAPSGISGSGQCCCHLPLERINSLSNRRPVASAIYTTAPHRAQSSRRLQQPLWTHRHFHSGSSLLLCRAAEEEEVDVETDAMERMETAVKVAKEKFGSLRTGRASPNLLDLVKVEYYGAPTPLRSLANISAPEASLLVVSPFDKDKAVIENIEKAIMSANLGLTPGNDGKLIRINVPQLTADRRKEMSKQVSKLGEEGKVAIRNVRRDAMKKLDQQEKAGDLSEDEREALGESIQEITDDSIKQIDEAVKSKQADLTSM</sequence>
<dbReference type="PANTHER" id="PTHR20982">
    <property type="entry name" value="RIBOSOME RECYCLING FACTOR"/>
    <property type="match status" value="1"/>
</dbReference>
<dbReference type="FunFam" id="1.10.132.20:FF:000001">
    <property type="entry name" value="Ribosome-recycling factor"/>
    <property type="match status" value="1"/>
</dbReference>
<organism evidence="10 11">
    <name type="scientific">Symbiochloris irregularis</name>
    <dbReference type="NCBI Taxonomy" id="706552"/>
    <lineage>
        <taxon>Eukaryota</taxon>
        <taxon>Viridiplantae</taxon>
        <taxon>Chlorophyta</taxon>
        <taxon>core chlorophytes</taxon>
        <taxon>Trebouxiophyceae</taxon>
        <taxon>Trebouxiales</taxon>
        <taxon>Trebouxiaceae</taxon>
        <taxon>Symbiochloris</taxon>
    </lineage>
</organism>
<dbReference type="SUPFAM" id="SSF55194">
    <property type="entry name" value="Ribosome recycling factor, RRF"/>
    <property type="match status" value="1"/>
</dbReference>
<proteinExistence type="inferred from homology"/>
<protein>
    <recommendedName>
        <fullName evidence="4">Ribosome-recycling factor, chloroplastic</fullName>
    </recommendedName>
    <alternativeName>
        <fullName evidence="7">Ribosome-releasing factor, chloroplastic</fullName>
    </alternativeName>
</protein>
<keyword evidence="6" id="KW-0648">Protein biosynthesis</keyword>
<dbReference type="Gene3D" id="1.10.132.20">
    <property type="entry name" value="Ribosome-recycling factor"/>
    <property type="match status" value="1"/>
</dbReference>